<keyword evidence="2" id="KW-1185">Reference proteome</keyword>
<gene>
    <name evidence="1" type="ORF">MJO28_003701</name>
</gene>
<organism evidence="1 2">
    <name type="scientific">Puccinia striiformis f. sp. tritici</name>
    <dbReference type="NCBI Taxonomy" id="168172"/>
    <lineage>
        <taxon>Eukaryota</taxon>
        <taxon>Fungi</taxon>
        <taxon>Dikarya</taxon>
        <taxon>Basidiomycota</taxon>
        <taxon>Pucciniomycotina</taxon>
        <taxon>Pucciniomycetes</taxon>
        <taxon>Pucciniales</taxon>
        <taxon>Pucciniaceae</taxon>
        <taxon>Puccinia</taxon>
    </lineage>
</organism>
<sequence>MSNTRTPNHPVNISGCFETLDSSVPESLRANQYGNVSTPSCVPCAGLLGDKAEDVELTLITNTALNNLLQPASIYFLVGQLLAPNDGSTPVLTYQQTSLVRVTAAGPTAPDFTNKATVVGLGLVVKREEVVSAVDDGLSNLHVTIQHCDWDSVQRSHKTFTVLYVVPGTKIFVKTHGLYVVGREVEVTGQLVDFDMDSYSAIVSVNSVSVTTGHQIGRLSSTHTPSPSGSKNGRTFKSFTPNKPKQGPSHPSVDPAKDTFTNDISDTEMTPVDLPSSERNGKGKERSNPGGNDSDLYDSDSPIVNRSSSPSSKVRPRASVLQGAAKRLKTS</sequence>
<protein>
    <submittedName>
        <fullName evidence="1">Uncharacterized protein</fullName>
    </submittedName>
</protein>
<proteinExistence type="predicted"/>
<name>A0ACC0EMC6_9BASI</name>
<reference evidence="2" key="2">
    <citation type="journal article" date="2018" name="Mol. Plant Microbe Interact.">
        <title>Genome sequence resources for the wheat stripe rust pathogen (Puccinia striiformis f. sp. tritici) and the barley stripe rust pathogen (Puccinia striiformis f. sp. hordei).</title>
        <authorList>
            <person name="Xia C."/>
            <person name="Wang M."/>
            <person name="Yin C."/>
            <person name="Cornejo O.E."/>
            <person name="Hulbert S.H."/>
            <person name="Chen X."/>
        </authorList>
    </citation>
    <scope>NUCLEOTIDE SEQUENCE [LARGE SCALE GENOMIC DNA]</scope>
    <source>
        <strain evidence="2">93-210</strain>
    </source>
</reference>
<reference evidence="2" key="1">
    <citation type="journal article" date="2018" name="BMC Genomics">
        <title>Genomic insights into host adaptation between the wheat stripe rust pathogen (Puccinia striiformis f. sp. tritici) and the barley stripe rust pathogen (Puccinia striiformis f. sp. hordei).</title>
        <authorList>
            <person name="Xia C."/>
            <person name="Wang M."/>
            <person name="Yin C."/>
            <person name="Cornejo O.E."/>
            <person name="Hulbert S.H."/>
            <person name="Chen X."/>
        </authorList>
    </citation>
    <scope>NUCLEOTIDE SEQUENCE [LARGE SCALE GENOMIC DNA]</scope>
    <source>
        <strain evidence="2">93-210</strain>
    </source>
</reference>
<reference evidence="1 2" key="3">
    <citation type="journal article" date="2022" name="Microbiol. Spectr.">
        <title>Folding features and dynamics of 3D genome architecture in plant fungal pathogens.</title>
        <authorList>
            <person name="Xia C."/>
        </authorList>
    </citation>
    <scope>NUCLEOTIDE SEQUENCE [LARGE SCALE GENOMIC DNA]</scope>
    <source>
        <strain evidence="1 2">93-210</strain>
    </source>
</reference>
<evidence type="ECO:0000313" key="1">
    <source>
        <dbReference type="EMBL" id="KAI7956606.1"/>
    </source>
</evidence>
<evidence type="ECO:0000313" key="2">
    <source>
        <dbReference type="Proteomes" id="UP001060170"/>
    </source>
</evidence>
<comment type="caution">
    <text evidence="1">The sequence shown here is derived from an EMBL/GenBank/DDBJ whole genome shotgun (WGS) entry which is preliminary data.</text>
</comment>
<accession>A0ACC0EMC6</accession>
<dbReference type="EMBL" id="CM045868">
    <property type="protein sequence ID" value="KAI7956606.1"/>
    <property type="molecule type" value="Genomic_DNA"/>
</dbReference>
<dbReference type="Proteomes" id="UP001060170">
    <property type="component" value="Chromosome 4"/>
</dbReference>